<dbReference type="EMBL" id="JAMTCO010000006">
    <property type="protein sequence ID" value="MCP2270210.1"/>
    <property type="molecule type" value="Genomic_DNA"/>
</dbReference>
<evidence type="ECO:0008006" key="3">
    <source>
        <dbReference type="Google" id="ProtNLM"/>
    </source>
</evidence>
<dbReference type="RefSeq" id="WP_253887193.1">
    <property type="nucleotide sequence ID" value="NZ_BAAAVB010000013.1"/>
</dbReference>
<name>A0ABT1IC45_9PSEU</name>
<dbReference type="Proteomes" id="UP001205185">
    <property type="component" value="Unassembled WGS sequence"/>
</dbReference>
<sequence length="133" mass="14348">MVEKLIERDNVRSGASSADLERVILAKGQIAEVDGIALALCGNRVAGAEMMSGVIDVEKLMNDMGERGITVILKVDDVRAAERDRPWTVVLSGPGVVADALVRTDAVSLTAALRFCFKGLRARPGDWDWLPEV</sequence>
<protein>
    <recommendedName>
        <fullName evidence="3">Roadblock/LAMTOR2 domain-containing protein</fullName>
    </recommendedName>
</protein>
<evidence type="ECO:0000313" key="2">
    <source>
        <dbReference type="Proteomes" id="UP001205185"/>
    </source>
</evidence>
<organism evidence="1 2">
    <name type="scientific">Actinokineospora diospyrosa</name>
    <dbReference type="NCBI Taxonomy" id="103728"/>
    <lineage>
        <taxon>Bacteria</taxon>
        <taxon>Bacillati</taxon>
        <taxon>Actinomycetota</taxon>
        <taxon>Actinomycetes</taxon>
        <taxon>Pseudonocardiales</taxon>
        <taxon>Pseudonocardiaceae</taxon>
        <taxon>Actinokineospora</taxon>
    </lineage>
</organism>
<evidence type="ECO:0000313" key="1">
    <source>
        <dbReference type="EMBL" id="MCP2270210.1"/>
    </source>
</evidence>
<proteinExistence type="predicted"/>
<accession>A0ABT1IC45</accession>
<keyword evidence="2" id="KW-1185">Reference proteome</keyword>
<comment type="caution">
    <text evidence="1">The sequence shown here is derived from an EMBL/GenBank/DDBJ whole genome shotgun (WGS) entry which is preliminary data.</text>
</comment>
<gene>
    <name evidence="1" type="ORF">LV75_002711</name>
</gene>
<reference evidence="1 2" key="1">
    <citation type="submission" date="2022-06" db="EMBL/GenBank/DDBJ databases">
        <title>Genomic Encyclopedia of Archaeal and Bacterial Type Strains, Phase II (KMG-II): from individual species to whole genera.</title>
        <authorList>
            <person name="Goeker M."/>
        </authorList>
    </citation>
    <scope>NUCLEOTIDE SEQUENCE [LARGE SCALE GENOMIC DNA]</scope>
    <source>
        <strain evidence="1 2">DSM 44255</strain>
    </source>
</reference>